<dbReference type="OrthoDB" id="9792792at2"/>
<dbReference type="EMBL" id="CCEJ010000008">
    <property type="protein sequence ID" value="CDR34404.1"/>
    <property type="molecule type" value="Genomic_DNA"/>
</dbReference>
<gene>
    <name evidence="1" type="ORF">CSEC_1590</name>
</gene>
<dbReference type="InterPro" id="IPR015867">
    <property type="entry name" value="N-reg_PII/ATP_PRibTrfase_C"/>
</dbReference>
<comment type="caution">
    <text evidence="1">The sequence shown here is derived from an EMBL/GenBank/DDBJ whole genome shotgun (WGS) entry which is preliminary data.</text>
</comment>
<dbReference type="AlphaFoldDB" id="A0A090E0S9"/>
<dbReference type="STRING" id="1437425.CSEC_1590"/>
<accession>A0A090E0S9</accession>
<evidence type="ECO:0000313" key="2">
    <source>
        <dbReference type="Proteomes" id="UP000031552"/>
    </source>
</evidence>
<dbReference type="Proteomes" id="UP000031552">
    <property type="component" value="Unassembled WGS sequence"/>
</dbReference>
<organism evidence="1 2">
    <name type="scientific">Candidatus Criblamydia sequanensis CRIB-18</name>
    <dbReference type="NCBI Taxonomy" id="1437425"/>
    <lineage>
        <taxon>Bacteria</taxon>
        <taxon>Pseudomonadati</taxon>
        <taxon>Chlamydiota</taxon>
        <taxon>Chlamydiia</taxon>
        <taxon>Parachlamydiales</taxon>
        <taxon>Candidatus Criblamydiaceae</taxon>
        <taxon>Candidatus Criblamydia</taxon>
    </lineage>
</organism>
<dbReference type="PANTHER" id="PTHR41774:SF1">
    <property type="entry name" value="NGG1P INTERACTING FACTOR NIF3"/>
    <property type="match status" value="1"/>
</dbReference>
<dbReference type="eggNOG" id="COG0327">
    <property type="taxonomic scope" value="Bacteria"/>
</dbReference>
<reference evidence="1" key="1">
    <citation type="submission" date="2013-12" db="EMBL/GenBank/DDBJ databases">
        <authorList>
            <person name="Linke B."/>
        </authorList>
    </citation>
    <scope>NUCLEOTIDE SEQUENCE [LARGE SCALE GENOMIC DNA]</scope>
    <source>
        <strain evidence="1">CRIB-18</strain>
    </source>
</reference>
<proteinExistence type="predicted"/>
<name>A0A090E0S9_9BACT</name>
<reference evidence="1" key="2">
    <citation type="submission" date="2014-09" db="EMBL/GenBank/DDBJ databases">
        <title>Criblamydia sequanensis harbors a mega-plasmid encoding arsenite resistance.</title>
        <authorList>
            <person name="Bertelli C."/>
            <person name="Goesmann A."/>
            <person name="Greub G."/>
        </authorList>
    </citation>
    <scope>NUCLEOTIDE SEQUENCE [LARGE SCALE GENOMIC DNA]</scope>
    <source>
        <strain evidence="1">CRIB-18</strain>
    </source>
</reference>
<dbReference type="InterPro" id="IPR036069">
    <property type="entry name" value="DUF34/NIF3_sf"/>
</dbReference>
<keyword evidence="2" id="KW-1185">Reference proteome</keyword>
<dbReference type="Gene3D" id="3.30.70.120">
    <property type="match status" value="2"/>
</dbReference>
<dbReference type="PANTHER" id="PTHR41774">
    <property type="match status" value="1"/>
</dbReference>
<sequence length="341" mass="37656">MNGVQVKTPAVFFSVLPISKATLIVSKKDKTDHICTKSKEVVFPIFLVKAQMIQSDGSGIEPHIHSIFKVEMKAPIDTIKTVCAELSLRKTHHTTFACLEKTTIPTSFPISEIYSISEIVKFVVFAPLSAEMIGETMIKVLGVGSNVLSCKGKARYIPGEGSDPAIGSVGKSEIVEELKYTTWVSIHRLSTLIKAIEEVHPYEEVGIDLIPNGKNGELGWLENVVKVMQISDAYCNMVKVNLLTSQKKTDDLREIMGKAGIGAIGNYFNCSFSTPGILKYPSKKDFKAIVLKKGESIESVAPPDALRRLVEDLSCDQRYKKTKIEAFPLLSLPKKRHREAD</sequence>
<evidence type="ECO:0000313" key="1">
    <source>
        <dbReference type="EMBL" id="CDR34404.1"/>
    </source>
</evidence>
<dbReference type="SUPFAM" id="SSF102705">
    <property type="entry name" value="NIF3 (NGG1p interacting factor 3)-like"/>
    <property type="match status" value="1"/>
</dbReference>
<protein>
    <submittedName>
        <fullName evidence="1">Uncharacterized protein</fullName>
    </submittedName>
</protein>
<dbReference type="RefSeq" id="WP_053331914.1">
    <property type="nucleotide sequence ID" value="NZ_CCEJ010000008.1"/>
</dbReference>